<feature type="region of interest" description="Disordered" evidence="1">
    <location>
        <begin position="86"/>
        <end position="110"/>
    </location>
</feature>
<gene>
    <name evidence="2" type="ORF">ACH5RR_039133</name>
</gene>
<comment type="caution">
    <text evidence="2">The sequence shown here is derived from an EMBL/GenBank/DDBJ whole genome shotgun (WGS) entry which is preliminary data.</text>
</comment>
<protein>
    <submittedName>
        <fullName evidence="2">Uncharacterized protein</fullName>
    </submittedName>
</protein>
<feature type="compositionally biased region" description="Basic residues" evidence="1">
    <location>
        <begin position="101"/>
        <end position="110"/>
    </location>
</feature>
<dbReference type="EMBL" id="JBJUIK010000016">
    <property type="protein sequence ID" value="KAL3500040.1"/>
    <property type="molecule type" value="Genomic_DNA"/>
</dbReference>
<accession>A0ABD2Y1H1</accession>
<dbReference type="AlphaFoldDB" id="A0ABD2Y1H1"/>
<feature type="compositionally biased region" description="Basic and acidic residues" evidence="1">
    <location>
        <begin position="20"/>
        <end position="33"/>
    </location>
</feature>
<sequence>MKVQFQNQESHIQLCNQDSSSKKSDPINKKAHQENQQAKTHQERVVEESLEQIQLHDYVSFQQDRERAIERLEPNHHNLCKENEHHVEKESTIHADAQTSRFHRHNYRTN</sequence>
<proteinExistence type="predicted"/>
<organism evidence="2 3">
    <name type="scientific">Cinchona calisaya</name>
    <dbReference type="NCBI Taxonomy" id="153742"/>
    <lineage>
        <taxon>Eukaryota</taxon>
        <taxon>Viridiplantae</taxon>
        <taxon>Streptophyta</taxon>
        <taxon>Embryophyta</taxon>
        <taxon>Tracheophyta</taxon>
        <taxon>Spermatophyta</taxon>
        <taxon>Magnoliopsida</taxon>
        <taxon>eudicotyledons</taxon>
        <taxon>Gunneridae</taxon>
        <taxon>Pentapetalae</taxon>
        <taxon>asterids</taxon>
        <taxon>lamiids</taxon>
        <taxon>Gentianales</taxon>
        <taxon>Rubiaceae</taxon>
        <taxon>Cinchonoideae</taxon>
        <taxon>Cinchoneae</taxon>
        <taxon>Cinchona</taxon>
    </lineage>
</organism>
<name>A0ABD2Y1H1_9GENT</name>
<keyword evidence="3" id="KW-1185">Reference proteome</keyword>
<evidence type="ECO:0000313" key="2">
    <source>
        <dbReference type="EMBL" id="KAL3500040.1"/>
    </source>
</evidence>
<evidence type="ECO:0000313" key="3">
    <source>
        <dbReference type="Proteomes" id="UP001630127"/>
    </source>
</evidence>
<reference evidence="2 3" key="1">
    <citation type="submission" date="2024-11" db="EMBL/GenBank/DDBJ databases">
        <title>A near-complete genome assembly of Cinchona calisaya.</title>
        <authorList>
            <person name="Lian D.C."/>
            <person name="Zhao X.W."/>
            <person name="Wei L."/>
        </authorList>
    </citation>
    <scope>NUCLEOTIDE SEQUENCE [LARGE SCALE GENOMIC DNA]</scope>
    <source>
        <tissue evidence="2">Nenye</tissue>
    </source>
</reference>
<evidence type="ECO:0000256" key="1">
    <source>
        <dbReference type="SAM" id="MobiDB-lite"/>
    </source>
</evidence>
<dbReference type="Proteomes" id="UP001630127">
    <property type="component" value="Unassembled WGS sequence"/>
</dbReference>
<feature type="region of interest" description="Disordered" evidence="1">
    <location>
        <begin position="1"/>
        <end position="47"/>
    </location>
</feature>
<feature type="compositionally biased region" description="Polar residues" evidence="1">
    <location>
        <begin position="1"/>
        <end position="19"/>
    </location>
</feature>